<dbReference type="AlphaFoldDB" id="A0A1E7EJV9"/>
<proteinExistence type="predicted"/>
<sequence length="112" mass="12894">MSTELADSIVLAAHKMEQTEVEVISVIRYDKRSGLSGSHVVECSEEEEKRFFYFVQAYNYLAMEGYRKVSPDESMDFKKSLDDAGGRRRVVMVMSKKVNKEQNSTWKELVQG</sequence>
<dbReference type="KEGG" id="fcy:FRACYDRAFT_256209"/>
<protein>
    <submittedName>
        <fullName evidence="1">Uncharacterized protein</fullName>
    </submittedName>
</protein>
<gene>
    <name evidence="1" type="ORF">FRACYDRAFT_256209</name>
</gene>
<dbReference type="EMBL" id="KV784425">
    <property type="protein sequence ID" value="OEU06157.1"/>
    <property type="molecule type" value="Genomic_DNA"/>
</dbReference>
<dbReference type="InParanoid" id="A0A1E7EJV9"/>
<name>A0A1E7EJV9_9STRA</name>
<evidence type="ECO:0000313" key="2">
    <source>
        <dbReference type="Proteomes" id="UP000095751"/>
    </source>
</evidence>
<dbReference type="Proteomes" id="UP000095751">
    <property type="component" value="Unassembled WGS sequence"/>
</dbReference>
<evidence type="ECO:0000313" key="1">
    <source>
        <dbReference type="EMBL" id="OEU06157.1"/>
    </source>
</evidence>
<keyword evidence="2" id="KW-1185">Reference proteome</keyword>
<organism evidence="1 2">
    <name type="scientific">Fragilariopsis cylindrus CCMP1102</name>
    <dbReference type="NCBI Taxonomy" id="635003"/>
    <lineage>
        <taxon>Eukaryota</taxon>
        <taxon>Sar</taxon>
        <taxon>Stramenopiles</taxon>
        <taxon>Ochrophyta</taxon>
        <taxon>Bacillariophyta</taxon>
        <taxon>Bacillariophyceae</taxon>
        <taxon>Bacillariophycidae</taxon>
        <taxon>Bacillariales</taxon>
        <taxon>Bacillariaceae</taxon>
        <taxon>Fragilariopsis</taxon>
    </lineage>
</organism>
<reference evidence="1 2" key="1">
    <citation type="submission" date="2016-09" db="EMBL/GenBank/DDBJ databases">
        <title>Extensive genetic diversity and differential bi-allelic expression allows diatom success in the polar Southern Ocean.</title>
        <authorList>
            <consortium name="DOE Joint Genome Institute"/>
            <person name="Mock T."/>
            <person name="Otillar R.P."/>
            <person name="Strauss J."/>
            <person name="Dupont C."/>
            <person name="Frickenhaus S."/>
            <person name="Maumus F."/>
            <person name="Mcmullan M."/>
            <person name="Sanges R."/>
            <person name="Schmutz J."/>
            <person name="Toseland A."/>
            <person name="Valas R."/>
            <person name="Veluchamy A."/>
            <person name="Ward B.J."/>
            <person name="Allen A."/>
            <person name="Barry K."/>
            <person name="Falciatore A."/>
            <person name="Ferrante M."/>
            <person name="Fortunato A.E."/>
            <person name="Gloeckner G."/>
            <person name="Gruber A."/>
            <person name="Hipkin R."/>
            <person name="Janech M."/>
            <person name="Kroth P."/>
            <person name="Leese F."/>
            <person name="Lindquist E."/>
            <person name="Lyon B.R."/>
            <person name="Martin J."/>
            <person name="Mayer C."/>
            <person name="Parker M."/>
            <person name="Quesneville H."/>
            <person name="Raymond J."/>
            <person name="Uhlig C."/>
            <person name="Valentin K.U."/>
            <person name="Worden A.Z."/>
            <person name="Armbrust E.V."/>
            <person name="Bowler C."/>
            <person name="Green B."/>
            <person name="Moulton V."/>
            <person name="Van Oosterhout C."/>
            <person name="Grigoriev I."/>
        </authorList>
    </citation>
    <scope>NUCLEOTIDE SEQUENCE [LARGE SCALE GENOMIC DNA]</scope>
    <source>
        <strain evidence="1 2">CCMP1102</strain>
    </source>
</reference>
<accession>A0A1E7EJV9</accession>